<accession>W2C2S5</accession>
<dbReference type="AlphaFoldDB" id="W2C2S5"/>
<name>W2C2S5_9BACT</name>
<dbReference type="GO" id="GO:0051301">
    <property type="term" value="P:cell division"/>
    <property type="evidence" value="ECO:0007669"/>
    <property type="project" value="UniProtKB-KW"/>
</dbReference>
<keyword evidence="1" id="KW-0131">Cell cycle</keyword>
<reference evidence="1 2" key="1">
    <citation type="submission" date="2013-11" db="EMBL/GenBank/DDBJ databases">
        <title>Single cell genomics of uncultured Tannerella BU063 (oral taxon 286).</title>
        <authorList>
            <person name="Beall C.J."/>
            <person name="Campbell A.G."/>
            <person name="Griffen A.L."/>
            <person name="Podar M."/>
            <person name="Leys E.J."/>
        </authorList>
    </citation>
    <scope>NUCLEOTIDE SEQUENCE [LARGE SCALE GENOMIC DNA]</scope>
    <source>
        <strain evidence="1">Cell 2</strain>
    </source>
</reference>
<protein>
    <submittedName>
        <fullName evidence="1">Cell division protein FtsQ</fullName>
    </submittedName>
</protein>
<keyword evidence="1" id="KW-0132">Cell division</keyword>
<dbReference type="EMBL" id="AYUF01000481">
    <property type="protein sequence ID" value="ETK01470.1"/>
    <property type="molecule type" value="Genomic_DNA"/>
</dbReference>
<gene>
    <name evidence="1" type="ORF">N425_09630</name>
</gene>
<sequence length="242" mass="27950">MKKLLPVIVAVVFVCYIVFSILLVNEKGMDAVCRGVTVEIKDSADRNFITRRDVIRLLRSSDLYPVDTPIRAINTARIERRILESGPVERTKVYKTPSGMVHIEITQKTPILRVFADGGSYYVDEQGYAMAVSSRYAAYLPVACGKIEKTFATTDLYKFAVFLHKHDFWNNQIEQIFVYPNKEIELIPRVGDFRIFLGSLDGFEEKMDHLQLFYEQAIPKVGWDKYEMINLKYKNQIVCTKK</sequence>
<comment type="caution">
    <text evidence="1">The sequence shown here is derived from an EMBL/GenBank/DDBJ whole genome shotgun (WGS) entry which is preliminary data.</text>
</comment>
<organism evidence="1 2">
    <name type="scientific">Tannerella sp. oral taxon BU063 isolate Cell 2</name>
    <dbReference type="NCBI Taxonomy" id="1411148"/>
    <lineage>
        <taxon>Bacteria</taxon>
        <taxon>Pseudomonadati</taxon>
        <taxon>Bacteroidota</taxon>
        <taxon>Bacteroidia</taxon>
        <taxon>Bacteroidales</taxon>
        <taxon>Tannerellaceae</taxon>
        <taxon>Tannerella</taxon>
    </lineage>
</organism>
<evidence type="ECO:0000313" key="2">
    <source>
        <dbReference type="Proteomes" id="UP000018837"/>
    </source>
</evidence>
<dbReference type="Proteomes" id="UP000018837">
    <property type="component" value="Unassembled WGS sequence"/>
</dbReference>
<proteinExistence type="predicted"/>
<dbReference type="PATRIC" id="fig|1411148.3.peg.1533"/>
<evidence type="ECO:0000313" key="1">
    <source>
        <dbReference type="EMBL" id="ETK01470.1"/>
    </source>
</evidence>